<dbReference type="PANTHER" id="PTHR23020:SF20">
    <property type="entry name" value="CHK KINASE-LIKE DOMAIN-CONTAINING PROTEIN"/>
    <property type="match status" value="1"/>
</dbReference>
<dbReference type="EMBL" id="BTSX01000001">
    <property type="protein sequence ID" value="GMS80574.1"/>
    <property type="molecule type" value="Genomic_DNA"/>
</dbReference>
<feature type="non-terminal residue" evidence="2">
    <location>
        <position position="1"/>
    </location>
</feature>
<keyword evidence="3" id="KW-1185">Reference proteome</keyword>
<comment type="caution">
    <text evidence="2">The sequence shown here is derived from an EMBL/GenBank/DDBJ whole genome shotgun (WGS) entry which is preliminary data.</text>
</comment>
<sequence length="347" mass="39487">DMLEKYRTEVLKLISDAGIELAASEQQEFKKIGAGCISSIFQVKLKNNSTILCKLTEIDEARVCSELHNREIEFYQWLSIDEELKRHLKCPKYYGGYPCKEEIGIILMEDLSTRICNDMNWITGLPVDCVAKVVKELAAVQCAHLSSSNAELLSNRLDRVDFSAGVRNVQLKVDTVTGLSAAMQIKLLEWVEPVTLFKIQTDVPNDVEGISPSLVHCDLWPGNFLFCRNAAEVDLLSIIDWQCFKIGNPLLDVASILGVCMTPEDRREHTNTVLKVYVNEIEKRKSRFTKPFDMTIEKAQQLLSHALSWPCVQIMFSIAMFDDEEHDEEYEVLTARLPEMMKDAMNL</sequence>
<name>A0AAV5SKF0_9BILA</name>
<dbReference type="SUPFAM" id="SSF56112">
    <property type="entry name" value="Protein kinase-like (PK-like)"/>
    <property type="match status" value="1"/>
</dbReference>
<organism evidence="2 3">
    <name type="scientific">Pristionchus entomophagus</name>
    <dbReference type="NCBI Taxonomy" id="358040"/>
    <lineage>
        <taxon>Eukaryota</taxon>
        <taxon>Metazoa</taxon>
        <taxon>Ecdysozoa</taxon>
        <taxon>Nematoda</taxon>
        <taxon>Chromadorea</taxon>
        <taxon>Rhabditida</taxon>
        <taxon>Rhabditina</taxon>
        <taxon>Diplogasteromorpha</taxon>
        <taxon>Diplogasteroidea</taxon>
        <taxon>Neodiplogasteridae</taxon>
        <taxon>Pristionchus</taxon>
    </lineage>
</organism>
<dbReference type="PANTHER" id="PTHR23020">
    <property type="entry name" value="UNCHARACTERIZED NUCLEAR HORMONE RECEPTOR-RELATED"/>
    <property type="match status" value="1"/>
</dbReference>
<dbReference type="Pfam" id="PF07914">
    <property type="entry name" value="DUF1679"/>
    <property type="match status" value="1"/>
</dbReference>
<evidence type="ECO:0000259" key="1">
    <source>
        <dbReference type="SMART" id="SM00587"/>
    </source>
</evidence>
<evidence type="ECO:0000313" key="2">
    <source>
        <dbReference type="EMBL" id="GMS80574.1"/>
    </source>
</evidence>
<gene>
    <name evidence="2" type="ORF">PENTCL1PPCAC_2749</name>
</gene>
<accession>A0AAV5SKF0</accession>
<proteinExistence type="predicted"/>
<evidence type="ECO:0000313" key="3">
    <source>
        <dbReference type="Proteomes" id="UP001432027"/>
    </source>
</evidence>
<dbReference type="InterPro" id="IPR052961">
    <property type="entry name" value="Oxido-Kinase-like_Enzymes"/>
</dbReference>
<dbReference type="InterPro" id="IPR011009">
    <property type="entry name" value="Kinase-like_dom_sf"/>
</dbReference>
<dbReference type="InterPro" id="IPR012877">
    <property type="entry name" value="Dhs-27"/>
</dbReference>
<dbReference type="Gene3D" id="3.90.1200.10">
    <property type="match status" value="1"/>
</dbReference>
<dbReference type="AlphaFoldDB" id="A0AAV5SKF0"/>
<dbReference type="InterPro" id="IPR015897">
    <property type="entry name" value="CHK_kinase-like"/>
</dbReference>
<dbReference type="SMART" id="SM00587">
    <property type="entry name" value="CHK"/>
    <property type="match status" value="1"/>
</dbReference>
<reference evidence="2" key="1">
    <citation type="submission" date="2023-10" db="EMBL/GenBank/DDBJ databases">
        <title>Genome assembly of Pristionchus species.</title>
        <authorList>
            <person name="Yoshida K."/>
            <person name="Sommer R.J."/>
        </authorList>
    </citation>
    <scope>NUCLEOTIDE SEQUENCE</scope>
    <source>
        <strain evidence="2">RS0144</strain>
    </source>
</reference>
<protein>
    <recommendedName>
        <fullName evidence="1">CHK kinase-like domain-containing protein</fullName>
    </recommendedName>
</protein>
<dbReference type="Proteomes" id="UP001432027">
    <property type="component" value="Unassembled WGS sequence"/>
</dbReference>
<feature type="domain" description="CHK kinase-like" evidence="1">
    <location>
        <begin position="106"/>
        <end position="283"/>
    </location>
</feature>